<reference evidence="2 3" key="1">
    <citation type="submission" date="2023-03" db="EMBL/GenBank/DDBJ databases">
        <title>Bacillus Genome Sequencing.</title>
        <authorList>
            <person name="Dunlap C."/>
        </authorList>
    </citation>
    <scope>NUCLEOTIDE SEQUENCE [LARGE SCALE GENOMIC DNA]</scope>
    <source>
        <strain evidence="2 3">NRS-52</strain>
    </source>
</reference>
<gene>
    <name evidence="2" type="ORF">P9847_25960</name>
</gene>
<keyword evidence="3" id="KW-1185">Reference proteome</keyword>
<dbReference type="CDD" id="cd04301">
    <property type="entry name" value="NAT_SF"/>
    <property type="match status" value="1"/>
</dbReference>
<evidence type="ECO:0000313" key="3">
    <source>
        <dbReference type="Proteomes" id="UP001343257"/>
    </source>
</evidence>
<evidence type="ECO:0000313" key="2">
    <source>
        <dbReference type="EMBL" id="MED5020709.1"/>
    </source>
</evidence>
<comment type="caution">
    <text evidence="2">The sequence shown here is derived from an EMBL/GenBank/DDBJ whole genome shotgun (WGS) entry which is preliminary data.</text>
</comment>
<sequence>MNRFQDFLELDYAYYLTFTERIDTTWGALFCNEKQADYYDANHAHITEEVRDPQAVIDEVIRFYESRNITPRFYIYNLELQANLLNALEANQFRSEEMISPVQLWDGRLDMKPLRSGNTVERVDDRNVQEALQIECSIQEFGGKETVEKVFMEQWAHPSYSHYLLRHEGIPVSTACLFEQNRQARLESVATLEKFRGKGLVGELIRYIQHEADLRKVRQLWVFPINEIIEKVYQKYGFQTVDSLKSVHAFAGGQSIREIRGHE</sequence>
<proteinExistence type="predicted"/>
<evidence type="ECO:0000259" key="1">
    <source>
        <dbReference type="PROSITE" id="PS51186"/>
    </source>
</evidence>
<dbReference type="SUPFAM" id="SSF55729">
    <property type="entry name" value="Acyl-CoA N-acyltransferases (Nat)"/>
    <property type="match status" value="1"/>
</dbReference>
<dbReference type="PROSITE" id="PS51186">
    <property type="entry name" value="GNAT"/>
    <property type="match status" value="1"/>
</dbReference>
<dbReference type="Proteomes" id="UP001343257">
    <property type="component" value="Unassembled WGS sequence"/>
</dbReference>
<name>A0ABU6Q0R6_9BACL</name>
<accession>A0ABU6Q0R6</accession>
<dbReference type="Gene3D" id="3.40.630.30">
    <property type="match status" value="1"/>
</dbReference>
<dbReference type="InterPro" id="IPR000182">
    <property type="entry name" value="GNAT_dom"/>
</dbReference>
<feature type="domain" description="N-acetyltransferase" evidence="1">
    <location>
        <begin position="118"/>
        <end position="257"/>
    </location>
</feature>
<dbReference type="RefSeq" id="WP_328282141.1">
    <property type="nucleotide sequence ID" value="NZ_JARTLD010000077.1"/>
</dbReference>
<organism evidence="2 3">
    <name type="scientific">Paenibacillus chibensis</name>
    <dbReference type="NCBI Taxonomy" id="59846"/>
    <lineage>
        <taxon>Bacteria</taxon>
        <taxon>Bacillati</taxon>
        <taxon>Bacillota</taxon>
        <taxon>Bacilli</taxon>
        <taxon>Bacillales</taxon>
        <taxon>Paenibacillaceae</taxon>
        <taxon>Paenibacillus</taxon>
    </lineage>
</organism>
<dbReference type="InterPro" id="IPR016181">
    <property type="entry name" value="Acyl_CoA_acyltransferase"/>
</dbReference>
<protein>
    <submittedName>
        <fullName evidence="2">GNAT family N-acetyltransferase</fullName>
    </submittedName>
</protein>
<dbReference type="Pfam" id="PF00583">
    <property type="entry name" value="Acetyltransf_1"/>
    <property type="match status" value="1"/>
</dbReference>
<dbReference type="EMBL" id="JARTLD010000077">
    <property type="protein sequence ID" value="MED5020709.1"/>
    <property type="molecule type" value="Genomic_DNA"/>
</dbReference>